<evidence type="ECO:0000313" key="2">
    <source>
        <dbReference type="EMBL" id="MQM14448.1"/>
    </source>
</evidence>
<name>A0A843X3S6_COLES</name>
<feature type="region of interest" description="Disordered" evidence="1">
    <location>
        <begin position="223"/>
        <end position="251"/>
    </location>
</feature>
<protein>
    <submittedName>
        <fullName evidence="2">Uncharacterized protein</fullName>
    </submittedName>
</protein>
<feature type="non-terminal residue" evidence="2">
    <location>
        <position position="1"/>
    </location>
</feature>
<proteinExistence type="predicted"/>
<organism evidence="2 3">
    <name type="scientific">Colocasia esculenta</name>
    <name type="common">Wild taro</name>
    <name type="synonym">Arum esculentum</name>
    <dbReference type="NCBI Taxonomy" id="4460"/>
    <lineage>
        <taxon>Eukaryota</taxon>
        <taxon>Viridiplantae</taxon>
        <taxon>Streptophyta</taxon>
        <taxon>Embryophyta</taxon>
        <taxon>Tracheophyta</taxon>
        <taxon>Spermatophyta</taxon>
        <taxon>Magnoliopsida</taxon>
        <taxon>Liliopsida</taxon>
        <taxon>Araceae</taxon>
        <taxon>Aroideae</taxon>
        <taxon>Colocasieae</taxon>
        <taxon>Colocasia</taxon>
    </lineage>
</organism>
<feature type="compositionally biased region" description="Low complexity" evidence="1">
    <location>
        <begin position="232"/>
        <end position="247"/>
    </location>
</feature>
<reference evidence="2" key="1">
    <citation type="submission" date="2017-07" db="EMBL/GenBank/DDBJ databases">
        <title>Taro Niue Genome Assembly and Annotation.</title>
        <authorList>
            <person name="Atibalentja N."/>
            <person name="Keating K."/>
            <person name="Fields C.J."/>
        </authorList>
    </citation>
    <scope>NUCLEOTIDE SEQUENCE</scope>
    <source>
        <strain evidence="2">Niue_2</strain>
        <tissue evidence="2">Leaf</tissue>
    </source>
</reference>
<keyword evidence="3" id="KW-1185">Reference proteome</keyword>
<dbReference type="AlphaFoldDB" id="A0A843X3S6"/>
<evidence type="ECO:0000313" key="3">
    <source>
        <dbReference type="Proteomes" id="UP000652761"/>
    </source>
</evidence>
<comment type="caution">
    <text evidence="2">The sequence shown here is derived from an EMBL/GenBank/DDBJ whole genome shotgun (WGS) entry which is preliminary data.</text>
</comment>
<dbReference type="EMBL" id="NMUH01006093">
    <property type="protein sequence ID" value="MQM14448.1"/>
    <property type="molecule type" value="Genomic_DNA"/>
</dbReference>
<accession>A0A843X3S6</accession>
<evidence type="ECO:0000256" key="1">
    <source>
        <dbReference type="SAM" id="MobiDB-lite"/>
    </source>
</evidence>
<dbReference type="Proteomes" id="UP000652761">
    <property type="component" value="Unassembled WGS sequence"/>
</dbReference>
<gene>
    <name evidence="2" type="ORF">Taro_047379</name>
</gene>
<sequence>VDLTFDQGIATCPMWPSGLLKATGPMSPSHVQNLKCPSREHKPQFVSFLGEGFSSGELRLGDSVGGLGGRPWCFFARKGNYPARGRRFVERQSSEVEGLVEERLGWWSPGNATPWVSLPRWRRIDASPSGTPEGDSTSVAILRVLLQAAGFAQVVDFGSSRGKWWDNDEVVCGALLAETGVRRGTVVRPDYGSCGYLWFRVSLRREVSDMDHWSRVSFGAQPQQFEQPDDPLPQGGPQQQQEQQQWYPPAPPSAVMEQWWRAILQGPW</sequence>